<keyword evidence="3" id="KW-1185">Reference proteome</keyword>
<dbReference type="PANTHER" id="PTHR42678:SF11">
    <property type="entry name" value="AMIDASE FAMILY PROTEIN"/>
    <property type="match status" value="1"/>
</dbReference>
<dbReference type="InterPro" id="IPR036928">
    <property type="entry name" value="AS_sf"/>
</dbReference>
<gene>
    <name evidence="2" type="ORF">K504DRAFT_424578</name>
</gene>
<name>A0A6G1KMU5_9PLEO</name>
<dbReference type="AlphaFoldDB" id="A0A6G1KMU5"/>
<dbReference type="NCBIfam" id="NF005127">
    <property type="entry name" value="PRK06565.1"/>
    <property type="match status" value="1"/>
</dbReference>
<evidence type="ECO:0000313" key="2">
    <source>
        <dbReference type="EMBL" id="KAF2713711.1"/>
    </source>
</evidence>
<evidence type="ECO:0000259" key="1">
    <source>
        <dbReference type="Pfam" id="PF01425"/>
    </source>
</evidence>
<protein>
    <submittedName>
        <fullName evidence="2">Amidase signature enzyme</fullName>
    </submittedName>
</protein>
<dbReference type="InterPro" id="IPR023631">
    <property type="entry name" value="Amidase_dom"/>
</dbReference>
<sequence>MSEFDIVEASIADHKKALDSGIVTSVSLVTAYLLRIAKYDTTLNAFTLINPSVLEEAAASDAYRASGLPPRALEGIPYTLKDSFKYTGLTVTNGSPALAGLQSNEDSTIAKRLRNAGAVLVGKTNMPPMAAGGMQRGLYGRAESPYNSKYLTAAFSSGSSNGAATSTASSMAVFAMGSETVSSGRSPASNNALVAYTPSRGILSCRGLWPLYVTCDVPVPYARSVKDLLQILAVIAVPEDETKGDLWREQKSIELPRAPKVNYASLENTESLAGKRIGVPKMYVGMKDADPHAKPTVVSPEVLRLWETARADLEALGAEIVYTDFPLVTNYENDSVSKETNNVVGAPSNWNANERGILIAKAWDEFLVQNNDAKISSLEDVDPLLLFPKPKDYLPDTWLEVRNWIGYAQLPELAAKYKDTPLIDIPGLPQALKSLEAQRKRDLEEWMDEQNLDVVAFPANGDVGLADLEFDLESARHSLQNGVKYSHGNRAIRHLGVPTVSVPMGVMNERKMPVNLTFAGKAHDDAKLLEFAYAYEQLSKRRISPPLTPKLVSDTLGSAGFKQSGESTSQKLEVHASATASKEDGIVNVKITGNLKGPPATVEVFLYGTKAWSSKVQTGPWDAVVKSKQTNLAILSWDLQPLPPRPVMVIVIARTESGATATKLLWAF</sequence>
<dbReference type="PANTHER" id="PTHR42678">
    <property type="entry name" value="AMIDASE"/>
    <property type="match status" value="1"/>
</dbReference>
<dbReference type="EMBL" id="MU005765">
    <property type="protein sequence ID" value="KAF2713711.1"/>
    <property type="molecule type" value="Genomic_DNA"/>
</dbReference>
<dbReference type="SUPFAM" id="SSF75304">
    <property type="entry name" value="Amidase signature (AS) enzymes"/>
    <property type="match status" value="1"/>
</dbReference>
<dbReference type="Proteomes" id="UP000799428">
    <property type="component" value="Unassembled WGS sequence"/>
</dbReference>
<accession>A0A6G1KMU5</accession>
<evidence type="ECO:0000313" key="3">
    <source>
        <dbReference type="Proteomes" id="UP000799428"/>
    </source>
</evidence>
<dbReference type="Gene3D" id="3.90.1300.10">
    <property type="entry name" value="Amidase signature (AS) domain"/>
    <property type="match status" value="1"/>
</dbReference>
<reference evidence="2" key="1">
    <citation type="journal article" date="2020" name="Stud. Mycol.">
        <title>101 Dothideomycetes genomes: a test case for predicting lifestyles and emergence of pathogens.</title>
        <authorList>
            <person name="Haridas S."/>
            <person name="Albert R."/>
            <person name="Binder M."/>
            <person name="Bloem J."/>
            <person name="Labutti K."/>
            <person name="Salamov A."/>
            <person name="Andreopoulos B."/>
            <person name="Baker S."/>
            <person name="Barry K."/>
            <person name="Bills G."/>
            <person name="Bluhm B."/>
            <person name="Cannon C."/>
            <person name="Castanera R."/>
            <person name="Culley D."/>
            <person name="Daum C."/>
            <person name="Ezra D."/>
            <person name="Gonzalez J."/>
            <person name="Henrissat B."/>
            <person name="Kuo A."/>
            <person name="Liang C."/>
            <person name="Lipzen A."/>
            <person name="Lutzoni F."/>
            <person name="Magnuson J."/>
            <person name="Mondo S."/>
            <person name="Nolan M."/>
            <person name="Ohm R."/>
            <person name="Pangilinan J."/>
            <person name="Park H.-J."/>
            <person name="Ramirez L."/>
            <person name="Alfaro M."/>
            <person name="Sun H."/>
            <person name="Tritt A."/>
            <person name="Yoshinaga Y."/>
            <person name="Zwiers L.-H."/>
            <person name="Turgeon B."/>
            <person name="Goodwin S."/>
            <person name="Spatafora J."/>
            <person name="Crous P."/>
            <person name="Grigoriev I."/>
        </authorList>
    </citation>
    <scope>NUCLEOTIDE SEQUENCE</scope>
    <source>
        <strain evidence="2">CBS 279.74</strain>
    </source>
</reference>
<organism evidence="2 3">
    <name type="scientific">Pleomassaria siparia CBS 279.74</name>
    <dbReference type="NCBI Taxonomy" id="1314801"/>
    <lineage>
        <taxon>Eukaryota</taxon>
        <taxon>Fungi</taxon>
        <taxon>Dikarya</taxon>
        <taxon>Ascomycota</taxon>
        <taxon>Pezizomycotina</taxon>
        <taxon>Dothideomycetes</taxon>
        <taxon>Pleosporomycetidae</taxon>
        <taxon>Pleosporales</taxon>
        <taxon>Pleomassariaceae</taxon>
        <taxon>Pleomassaria</taxon>
    </lineage>
</organism>
<proteinExistence type="predicted"/>
<feature type="domain" description="Amidase" evidence="1">
    <location>
        <begin position="28"/>
        <end position="332"/>
    </location>
</feature>
<dbReference type="Pfam" id="PF01425">
    <property type="entry name" value="Amidase"/>
    <property type="match status" value="1"/>
</dbReference>
<dbReference type="OrthoDB" id="566138at2759"/>